<evidence type="ECO:0000256" key="8">
    <source>
        <dbReference type="ARBA" id="ARBA00048679"/>
    </source>
</evidence>
<reference evidence="11" key="1">
    <citation type="journal article" date="2017" name="bioRxiv">
        <title>Conservation of a gene cluster reveals novel cercosporin biosynthetic mechanisms and extends production to the genus Colletotrichum.</title>
        <authorList>
            <person name="de Jonge R."/>
            <person name="Ebert M.K."/>
            <person name="Huitt-Roehl C.R."/>
            <person name="Pal P."/>
            <person name="Suttle J.C."/>
            <person name="Spanner R.E."/>
            <person name="Neubauer J.D."/>
            <person name="Jurick W.M.II."/>
            <person name="Stott K.A."/>
            <person name="Secor G.A."/>
            <person name="Thomma B.P.H.J."/>
            <person name="Van de Peer Y."/>
            <person name="Townsend C.A."/>
            <person name="Bolton M.D."/>
        </authorList>
    </citation>
    <scope>NUCLEOTIDE SEQUENCE [LARGE SCALE GENOMIC DNA]</scope>
    <source>
        <strain evidence="11">CBS538.71</strain>
    </source>
</reference>
<dbReference type="PANTHER" id="PTHR43671">
    <property type="entry name" value="SERINE/THREONINE-PROTEIN KINASE NEK"/>
    <property type="match status" value="1"/>
</dbReference>
<dbReference type="EC" id="2.7.11.1" evidence="1"/>
<dbReference type="PANTHER" id="PTHR43671:SF98">
    <property type="entry name" value="SERINE_THREONINE-PROTEIN KINASE NEK11"/>
    <property type="match status" value="1"/>
</dbReference>
<dbReference type="Gene3D" id="3.30.200.20">
    <property type="entry name" value="Phosphorylase Kinase, domain 1"/>
    <property type="match status" value="1"/>
</dbReference>
<evidence type="ECO:0000256" key="3">
    <source>
        <dbReference type="ARBA" id="ARBA00022679"/>
    </source>
</evidence>
<dbReference type="InterPro" id="IPR050660">
    <property type="entry name" value="NEK_Ser/Thr_kinase"/>
</dbReference>
<name>A0A2S6BV24_9PEZI</name>
<sequence length="400" mass="44727">MSAMFATAFNAIRGMVSDPSPIIGPTQQATLDAAGAEQAQFQPTYFSEQVFETSLQFPQSAGGNVYIMRLQGTNKRFVRKHTRKTSRIDYDGQPGSLPNEAKILQDHVQPHPCIVSLLASFQDHEDPTRWNLWMPYYNGGALSSQYAYWQVKHHMPMPEPFLLHTIIQSVEALAFLHHGVRYAGDGRYTRDVSHHAIIHGDIKGEQFVLVHGENILLDHDGREHIGDMPNLVLLDFGTSRLESDTSACVEIGTVAYGSPEDLAIHQGFNRGAAHVSELVQRYVRAIANRTLAHDIYSLGLLLSQYASQRREPHEVGFDVAQLAVLEEYETPGLADLLRKMLAVKPEERAVAHLDAERGILPSIHELRKARDQMIAAREPIDSAQWATMPNKLRKKLAGTE</sequence>
<comment type="caution">
    <text evidence="10">The sequence shown here is derived from an EMBL/GenBank/DDBJ whole genome shotgun (WGS) entry which is preliminary data.</text>
</comment>
<comment type="catalytic activity">
    <reaction evidence="7">
        <text>L-threonyl-[protein] + ATP = O-phospho-L-threonyl-[protein] + ADP + H(+)</text>
        <dbReference type="Rhea" id="RHEA:46608"/>
        <dbReference type="Rhea" id="RHEA-COMP:11060"/>
        <dbReference type="Rhea" id="RHEA-COMP:11605"/>
        <dbReference type="ChEBI" id="CHEBI:15378"/>
        <dbReference type="ChEBI" id="CHEBI:30013"/>
        <dbReference type="ChEBI" id="CHEBI:30616"/>
        <dbReference type="ChEBI" id="CHEBI:61977"/>
        <dbReference type="ChEBI" id="CHEBI:456216"/>
        <dbReference type="EC" id="2.7.11.1"/>
    </reaction>
</comment>
<evidence type="ECO:0000256" key="7">
    <source>
        <dbReference type="ARBA" id="ARBA00047899"/>
    </source>
</evidence>
<evidence type="ECO:0000256" key="6">
    <source>
        <dbReference type="ARBA" id="ARBA00022840"/>
    </source>
</evidence>
<dbReference type="SMART" id="SM00220">
    <property type="entry name" value="S_TKc"/>
    <property type="match status" value="1"/>
</dbReference>
<dbReference type="GO" id="GO:0004674">
    <property type="term" value="F:protein serine/threonine kinase activity"/>
    <property type="evidence" value="ECO:0007669"/>
    <property type="project" value="UniProtKB-KW"/>
</dbReference>
<organism evidence="10 11">
    <name type="scientific">Cercospora berteroae</name>
    <dbReference type="NCBI Taxonomy" id="357750"/>
    <lineage>
        <taxon>Eukaryota</taxon>
        <taxon>Fungi</taxon>
        <taxon>Dikarya</taxon>
        <taxon>Ascomycota</taxon>
        <taxon>Pezizomycotina</taxon>
        <taxon>Dothideomycetes</taxon>
        <taxon>Dothideomycetidae</taxon>
        <taxon>Mycosphaerellales</taxon>
        <taxon>Mycosphaerellaceae</taxon>
        <taxon>Cercospora</taxon>
    </lineage>
</organism>
<proteinExistence type="predicted"/>
<dbReference type="EMBL" id="PNEN01001758">
    <property type="protein sequence ID" value="PPJ51323.1"/>
    <property type="molecule type" value="Genomic_DNA"/>
</dbReference>
<dbReference type="GO" id="GO:0005524">
    <property type="term" value="F:ATP binding"/>
    <property type="evidence" value="ECO:0007669"/>
    <property type="project" value="UniProtKB-KW"/>
</dbReference>
<dbReference type="Proteomes" id="UP000237631">
    <property type="component" value="Unassembled WGS sequence"/>
</dbReference>
<evidence type="ECO:0000256" key="1">
    <source>
        <dbReference type="ARBA" id="ARBA00012513"/>
    </source>
</evidence>
<keyword evidence="11" id="KW-1185">Reference proteome</keyword>
<evidence type="ECO:0000256" key="2">
    <source>
        <dbReference type="ARBA" id="ARBA00022527"/>
    </source>
</evidence>
<dbReference type="PROSITE" id="PS50011">
    <property type="entry name" value="PROTEIN_KINASE_DOM"/>
    <property type="match status" value="1"/>
</dbReference>
<evidence type="ECO:0000313" key="11">
    <source>
        <dbReference type="Proteomes" id="UP000237631"/>
    </source>
</evidence>
<protein>
    <recommendedName>
        <fullName evidence="1">non-specific serine/threonine protein kinase</fullName>
        <ecNumber evidence="1">2.7.11.1</ecNumber>
    </recommendedName>
</protein>
<evidence type="ECO:0000259" key="9">
    <source>
        <dbReference type="PROSITE" id="PS50011"/>
    </source>
</evidence>
<dbReference type="AlphaFoldDB" id="A0A2S6BV24"/>
<dbReference type="GO" id="GO:0005634">
    <property type="term" value="C:nucleus"/>
    <property type="evidence" value="ECO:0007669"/>
    <property type="project" value="TreeGrafter"/>
</dbReference>
<keyword evidence="3" id="KW-0808">Transferase</keyword>
<dbReference type="Pfam" id="PF00069">
    <property type="entry name" value="Pkinase"/>
    <property type="match status" value="1"/>
</dbReference>
<dbReference type="InterPro" id="IPR000719">
    <property type="entry name" value="Prot_kinase_dom"/>
</dbReference>
<evidence type="ECO:0000313" key="10">
    <source>
        <dbReference type="EMBL" id="PPJ51323.1"/>
    </source>
</evidence>
<accession>A0A2S6BV24</accession>
<evidence type="ECO:0000256" key="4">
    <source>
        <dbReference type="ARBA" id="ARBA00022741"/>
    </source>
</evidence>
<keyword evidence="5" id="KW-0418">Kinase</keyword>
<feature type="domain" description="Protein kinase" evidence="9">
    <location>
        <begin position="51"/>
        <end position="367"/>
    </location>
</feature>
<dbReference type="STRING" id="357750.A0A2S6BV24"/>
<dbReference type="SUPFAM" id="SSF56112">
    <property type="entry name" value="Protein kinase-like (PK-like)"/>
    <property type="match status" value="1"/>
</dbReference>
<comment type="catalytic activity">
    <reaction evidence="8">
        <text>L-seryl-[protein] + ATP = O-phospho-L-seryl-[protein] + ADP + H(+)</text>
        <dbReference type="Rhea" id="RHEA:17989"/>
        <dbReference type="Rhea" id="RHEA-COMP:9863"/>
        <dbReference type="Rhea" id="RHEA-COMP:11604"/>
        <dbReference type="ChEBI" id="CHEBI:15378"/>
        <dbReference type="ChEBI" id="CHEBI:29999"/>
        <dbReference type="ChEBI" id="CHEBI:30616"/>
        <dbReference type="ChEBI" id="CHEBI:83421"/>
        <dbReference type="ChEBI" id="CHEBI:456216"/>
        <dbReference type="EC" id="2.7.11.1"/>
    </reaction>
</comment>
<keyword evidence="6" id="KW-0067">ATP-binding</keyword>
<evidence type="ECO:0000256" key="5">
    <source>
        <dbReference type="ARBA" id="ARBA00022777"/>
    </source>
</evidence>
<gene>
    <name evidence="10" type="ORF">CBER1_08605</name>
</gene>
<dbReference type="OrthoDB" id="310217at2759"/>
<keyword evidence="4" id="KW-0547">Nucleotide-binding</keyword>
<keyword evidence="2" id="KW-0723">Serine/threonine-protein kinase</keyword>
<dbReference type="InterPro" id="IPR011009">
    <property type="entry name" value="Kinase-like_dom_sf"/>
</dbReference>
<dbReference type="Gene3D" id="1.10.510.10">
    <property type="entry name" value="Transferase(Phosphotransferase) domain 1"/>
    <property type="match status" value="1"/>
</dbReference>
<dbReference type="CDD" id="cd00180">
    <property type="entry name" value="PKc"/>
    <property type="match status" value="1"/>
</dbReference>